<gene>
    <name evidence="1" type="ORF">Patl1_27025</name>
</gene>
<keyword evidence="2" id="KW-1185">Reference proteome</keyword>
<evidence type="ECO:0000313" key="1">
    <source>
        <dbReference type="EMBL" id="KAJ0092932.1"/>
    </source>
</evidence>
<accession>A0ACC1B222</accession>
<comment type="caution">
    <text evidence="1">The sequence shown here is derived from an EMBL/GenBank/DDBJ whole genome shotgun (WGS) entry which is preliminary data.</text>
</comment>
<evidence type="ECO:0000313" key="2">
    <source>
        <dbReference type="Proteomes" id="UP001164250"/>
    </source>
</evidence>
<dbReference type="Proteomes" id="UP001164250">
    <property type="component" value="Chromosome 7"/>
</dbReference>
<protein>
    <submittedName>
        <fullName evidence="1">Uncharacterized protein</fullName>
    </submittedName>
</protein>
<organism evidence="1 2">
    <name type="scientific">Pistacia atlantica</name>
    <dbReference type="NCBI Taxonomy" id="434234"/>
    <lineage>
        <taxon>Eukaryota</taxon>
        <taxon>Viridiplantae</taxon>
        <taxon>Streptophyta</taxon>
        <taxon>Embryophyta</taxon>
        <taxon>Tracheophyta</taxon>
        <taxon>Spermatophyta</taxon>
        <taxon>Magnoliopsida</taxon>
        <taxon>eudicotyledons</taxon>
        <taxon>Gunneridae</taxon>
        <taxon>Pentapetalae</taxon>
        <taxon>rosids</taxon>
        <taxon>malvids</taxon>
        <taxon>Sapindales</taxon>
        <taxon>Anacardiaceae</taxon>
        <taxon>Pistacia</taxon>
    </lineage>
</organism>
<proteinExistence type="predicted"/>
<sequence>MHSETRSIGSCSEKLIIYLAVNGGNLDAKGAGFWNCRKFGQNCPVEAGVKFSIDSSESITFNWVNNIQIGLTSINSLPTHLVINSCNNVIVRNVKLIAPDESPNADGIHIQSSTSVIITGSILQTGDDCISIGPGTRNLLMDNIKCGPGHALVVLRGSFKEDGVENIKVTNTVFTGSDNGVRIKSWARPSTGFVRNAVFKTL</sequence>
<dbReference type="EMBL" id="CM047903">
    <property type="protein sequence ID" value="KAJ0092932.1"/>
    <property type="molecule type" value="Genomic_DNA"/>
</dbReference>
<name>A0ACC1B222_9ROSI</name>
<reference evidence="2" key="1">
    <citation type="journal article" date="2023" name="G3 (Bethesda)">
        <title>Genome assembly and association tests identify interacting loci associated with vigor, precocity, and sex in interspecific pistachio rootstocks.</title>
        <authorList>
            <person name="Palmer W."/>
            <person name="Jacygrad E."/>
            <person name="Sagayaradj S."/>
            <person name="Cavanaugh K."/>
            <person name="Han R."/>
            <person name="Bertier L."/>
            <person name="Beede B."/>
            <person name="Kafkas S."/>
            <person name="Golino D."/>
            <person name="Preece J."/>
            <person name="Michelmore R."/>
        </authorList>
    </citation>
    <scope>NUCLEOTIDE SEQUENCE [LARGE SCALE GENOMIC DNA]</scope>
</reference>